<organism evidence="7">
    <name type="scientific">Candidatus Moduliflexus flocculans</name>
    <dbReference type="NCBI Taxonomy" id="1499966"/>
    <lineage>
        <taxon>Bacteria</taxon>
        <taxon>Candidatus Moduliflexota</taxon>
        <taxon>Candidatus Moduliflexia</taxon>
        <taxon>Candidatus Moduliflexales</taxon>
        <taxon>Candidatus Moduliflexaceae</taxon>
    </lineage>
</organism>
<keyword evidence="5" id="KW-1133">Transmembrane helix</keyword>
<evidence type="ECO:0000256" key="5">
    <source>
        <dbReference type="SAM" id="Phobius"/>
    </source>
</evidence>
<evidence type="ECO:0000313" key="7">
    <source>
        <dbReference type="EMBL" id="GAK49052.1"/>
    </source>
</evidence>
<evidence type="ECO:0000259" key="6">
    <source>
        <dbReference type="PROSITE" id="PS50109"/>
    </source>
</evidence>
<evidence type="ECO:0000313" key="8">
    <source>
        <dbReference type="Proteomes" id="UP000030700"/>
    </source>
</evidence>
<gene>
    <name evidence="7" type="ORF">U14_00270</name>
</gene>
<accession>A0A0S6VTW1</accession>
<dbReference type="SUPFAM" id="SSF47384">
    <property type="entry name" value="Homodimeric domain of signal transducing histidine kinase"/>
    <property type="match status" value="1"/>
</dbReference>
<dbReference type="SUPFAM" id="SSF55781">
    <property type="entry name" value="GAF domain-like"/>
    <property type="match status" value="1"/>
</dbReference>
<dbReference type="InterPro" id="IPR036890">
    <property type="entry name" value="HATPase_C_sf"/>
</dbReference>
<dbReference type="InterPro" id="IPR029016">
    <property type="entry name" value="GAF-like_dom_sf"/>
</dbReference>
<evidence type="ECO:0000256" key="1">
    <source>
        <dbReference type="ARBA" id="ARBA00000085"/>
    </source>
</evidence>
<dbReference type="SMART" id="SM00387">
    <property type="entry name" value="HATPase_c"/>
    <property type="match status" value="1"/>
</dbReference>
<dbReference type="PROSITE" id="PS50109">
    <property type="entry name" value="HIS_KIN"/>
    <property type="match status" value="1"/>
</dbReference>
<dbReference type="InterPro" id="IPR003018">
    <property type="entry name" value="GAF"/>
</dbReference>
<dbReference type="Gene3D" id="3.30.565.10">
    <property type="entry name" value="Histidine kinase-like ATPase, C-terminal domain"/>
    <property type="match status" value="1"/>
</dbReference>
<dbReference type="Pfam" id="PF02518">
    <property type="entry name" value="HATPase_c"/>
    <property type="match status" value="1"/>
</dbReference>
<dbReference type="HOGENOM" id="CLU_421313_0_0_0"/>
<feature type="coiled-coil region" evidence="4">
    <location>
        <begin position="285"/>
        <end position="320"/>
    </location>
</feature>
<feature type="transmembrane region" description="Helical" evidence="5">
    <location>
        <begin position="6"/>
        <end position="24"/>
    </location>
</feature>
<dbReference type="PANTHER" id="PTHR43065:SF48">
    <property type="entry name" value="HISTIDINE KINASE"/>
    <property type="match status" value="1"/>
</dbReference>
<feature type="domain" description="Histidine kinase" evidence="6">
    <location>
        <begin position="433"/>
        <end position="649"/>
    </location>
</feature>
<feature type="transmembrane region" description="Helical" evidence="5">
    <location>
        <begin position="70"/>
        <end position="90"/>
    </location>
</feature>
<dbReference type="InterPro" id="IPR036097">
    <property type="entry name" value="HisK_dim/P_sf"/>
</dbReference>
<keyword evidence="4" id="KW-0175">Coiled coil</keyword>
<evidence type="ECO:0000256" key="4">
    <source>
        <dbReference type="SAM" id="Coils"/>
    </source>
</evidence>
<dbReference type="Gene3D" id="1.10.287.130">
    <property type="match status" value="1"/>
</dbReference>
<dbReference type="STRING" id="1499966.U14_00270"/>
<dbReference type="EC" id="2.7.13.3" evidence="2"/>
<dbReference type="CDD" id="cd00082">
    <property type="entry name" value="HisKA"/>
    <property type="match status" value="1"/>
</dbReference>
<dbReference type="GO" id="GO:0000155">
    <property type="term" value="F:phosphorelay sensor kinase activity"/>
    <property type="evidence" value="ECO:0007669"/>
    <property type="project" value="InterPro"/>
</dbReference>
<dbReference type="InterPro" id="IPR003594">
    <property type="entry name" value="HATPase_dom"/>
</dbReference>
<sequence>MTIERFGISLLILGGACIMALSILRTKHILHLLKDNHLIAHWRRLFWLMVFFLGGYAGTLALVVGNHLPWLAMVTGVVFFFGAVFVYLVARLQYLTFHGVLGKLEERTDAESAVRKVNQELEQRVQELAILNLIAQTVTRSQDLQTSLELACHAITELFRNYRTSIGLLNRPQNDQMYIAASYANHENAPLLSGMILTFEQSCPICQHVRQCQTTIASMQEASHLLSTLRQRSIPTMGTERVMVTPICSDGDLCGVLFIETDNAEQNFTPTDMNIAETVAESIVSAILREELHREERQLRERMRQKTDELAQTLNELKTTQYRLLQAEKMAVLGTLMAGIAHEINTPLGALRSSVGDITKTLEQTFRRLPEFFEALPTALRPQFFALIREANESSYVLNGKERRQARQQFMEALQQAGLSEKSHLAGMFVDMGVTQDVTPYIGLLRASNAETIVEMAYQLSGLQEHSRTMATGIERVSHIVKALKNYAHSDYRDEPRLADVREGLETVLTLYHYEMKHGIEVAQHLECVGAIPCYPDELMQVWTNLIHNAIQAMQGKGRLEIGIRQTCEVSETSQVTGILVEITDSGCGIPDEVKSRIFEPFFTTKTNGEGSGLGLDICQRIIEKHHGTIEVESQPGHTTFRIWLPNAIA</sequence>
<keyword evidence="5" id="KW-0812">Transmembrane</keyword>
<dbReference type="PRINTS" id="PR00344">
    <property type="entry name" value="BCTRLSENSOR"/>
</dbReference>
<keyword evidence="7" id="KW-0418">Kinase</keyword>
<feature type="transmembrane region" description="Helical" evidence="5">
    <location>
        <begin position="45"/>
        <end position="64"/>
    </location>
</feature>
<dbReference type="EMBL" id="DF820455">
    <property type="protein sequence ID" value="GAK49052.1"/>
    <property type="molecule type" value="Genomic_DNA"/>
</dbReference>
<evidence type="ECO:0000256" key="3">
    <source>
        <dbReference type="ARBA" id="ARBA00022553"/>
    </source>
</evidence>
<keyword evidence="5" id="KW-0472">Membrane</keyword>
<dbReference type="SUPFAM" id="SSF55874">
    <property type="entry name" value="ATPase domain of HSP90 chaperone/DNA topoisomerase II/histidine kinase"/>
    <property type="match status" value="1"/>
</dbReference>
<name>A0A0S6VTW1_9BACT</name>
<dbReference type="PANTHER" id="PTHR43065">
    <property type="entry name" value="SENSOR HISTIDINE KINASE"/>
    <property type="match status" value="1"/>
</dbReference>
<comment type="catalytic activity">
    <reaction evidence="1">
        <text>ATP + protein L-histidine = ADP + protein N-phospho-L-histidine.</text>
        <dbReference type="EC" id="2.7.13.3"/>
    </reaction>
</comment>
<keyword evidence="3" id="KW-0597">Phosphoprotein</keyword>
<dbReference type="AlphaFoldDB" id="A0A0S6VTW1"/>
<dbReference type="SMART" id="SM00065">
    <property type="entry name" value="GAF"/>
    <property type="match status" value="1"/>
</dbReference>
<keyword evidence="7" id="KW-0808">Transferase</keyword>
<dbReference type="InterPro" id="IPR005467">
    <property type="entry name" value="His_kinase_dom"/>
</dbReference>
<dbReference type="Pfam" id="PF01590">
    <property type="entry name" value="GAF"/>
    <property type="match status" value="1"/>
</dbReference>
<dbReference type="InterPro" id="IPR003661">
    <property type="entry name" value="HisK_dim/P_dom"/>
</dbReference>
<evidence type="ECO:0000256" key="2">
    <source>
        <dbReference type="ARBA" id="ARBA00012438"/>
    </source>
</evidence>
<proteinExistence type="predicted"/>
<dbReference type="PROSITE" id="PS51257">
    <property type="entry name" value="PROKAR_LIPOPROTEIN"/>
    <property type="match status" value="1"/>
</dbReference>
<keyword evidence="8" id="KW-1185">Reference proteome</keyword>
<dbReference type="InterPro" id="IPR004358">
    <property type="entry name" value="Sig_transdc_His_kin-like_C"/>
</dbReference>
<dbReference type="Gene3D" id="3.30.450.40">
    <property type="match status" value="1"/>
</dbReference>
<protein>
    <recommendedName>
        <fullName evidence="2">histidine kinase</fullName>
        <ecNumber evidence="2">2.7.13.3</ecNumber>
    </recommendedName>
</protein>
<dbReference type="Proteomes" id="UP000030700">
    <property type="component" value="Unassembled WGS sequence"/>
</dbReference>
<reference evidence="7" key="1">
    <citation type="journal article" date="2015" name="PeerJ">
        <title>First genomic representation of candidate bacterial phylum KSB3 points to enhanced environmental sensing as a trigger of wastewater bulking.</title>
        <authorList>
            <person name="Sekiguchi Y."/>
            <person name="Ohashi A."/>
            <person name="Parks D.H."/>
            <person name="Yamauchi T."/>
            <person name="Tyson G.W."/>
            <person name="Hugenholtz P."/>
        </authorList>
    </citation>
    <scope>NUCLEOTIDE SEQUENCE [LARGE SCALE GENOMIC DNA]</scope>
</reference>